<dbReference type="PANTHER" id="PTHR32332">
    <property type="entry name" value="2-NITROPROPANE DIOXYGENASE"/>
    <property type="match status" value="1"/>
</dbReference>
<reference evidence="3" key="1">
    <citation type="submission" date="2021-03" db="EMBL/GenBank/DDBJ databases">
        <authorList>
            <person name="Kanchanasin P."/>
            <person name="Saeng-In P."/>
            <person name="Phongsopitanun W."/>
            <person name="Yuki M."/>
            <person name="Kudo T."/>
            <person name="Ohkuma M."/>
            <person name="Tanasupawat S."/>
        </authorList>
    </citation>
    <scope>NUCLEOTIDE SEQUENCE</scope>
    <source>
        <strain evidence="3">GKU 128</strain>
    </source>
</reference>
<dbReference type="Pfam" id="PF21607">
    <property type="entry name" value="FabD_helical_ins"/>
    <property type="match status" value="1"/>
</dbReference>
<sequence>MLTVPSRAAAPARRENGSRSSGTGGPRAIGAWRGSGAPAFSPDEIVRLAHETRQPLHVVSRATDGAIGLAAEGIIEPESSRPAPYQVLGVLPALYPEWLGQRTFCTAHGLRFAYIAGEMANGIATSRQVVAMARAGMLSFFGAAGQPPGRIESAIAEIRRELPGQVNWGVNLIHSPTEPEMEERVADLLLAHRVPRVSASAYMALTPAVVRCAVAGLSTDRSGAVARRTHLFAKVSRPEVAERFMSPAPAKILRALVERGQITAAEAELASRIPVAVDVTVEADSGGHTDNRPLVTMLPVIQRLRDDLTARHHYDRPVRVGAAGGLGDPGGIAAAFGLGAAYVVTGSINQAAVESGVSDEAKELLARADVADVVMAPSADMFELGVKVQVLRRGTAFAGRAGRLYEIYRRHPSLEALSGDERAGLEKDVLHTSLEAVEAETRSFWRERDPGQLAKAEQDPKHWMALVFRWYLGMSSRWAIAGAGDRRTDYQLWCGPAMGAFNRWTRGTFLAEPANRGVVQIALNLLEGATMITRAQQLRTFGVPVPDAAYRVTPRPLV</sequence>
<dbReference type="InterPro" id="IPR013785">
    <property type="entry name" value="Aldolase_TIM"/>
</dbReference>
<comment type="caution">
    <text evidence="3">The sequence shown here is derived from an EMBL/GenBank/DDBJ whole genome shotgun (WGS) entry which is preliminary data.</text>
</comment>
<dbReference type="InterPro" id="IPR049489">
    <property type="entry name" value="FabD-like_helical_ins"/>
</dbReference>
<dbReference type="AlphaFoldDB" id="A0A939PER5"/>
<dbReference type="Pfam" id="PF03060">
    <property type="entry name" value="NMO"/>
    <property type="match status" value="1"/>
</dbReference>
<name>A0A939PER5_9ACTN</name>
<dbReference type="InterPro" id="IPR014179">
    <property type="entry name" value="PfaD-like_TIM-barrel"/>
</dbReference>
<proteinExistence type="predicted"/>
<dbReference type="Gene3D" id="3.20.20.70">
    <property type="entry name" value="Aldolase class I"/>
    <property type="match status" value="1"/>
</dbReference>
<dbReference type="RefSeq" id="WP_208258814.1">
    <property type="nucleotide sequence ID" value="NZ_JAGEOJ010000011.1"/>
</dbReference>
<evidence type="ECO:0000313" key="4">
    <source>
        <dbReference type="Proteomes" id="UP000669179"/>
    </source>
</evidence>
<evidence type="ECO:0000256" key="1">
    <source>
        <dbReference type="SAM" id="MobiDB-lite"/>
    </source>
</evidence>
<feature type="region of interest" description="Disordered" evidence="1">
    <location>
        <begin position="1"/>
        <end position="35"/>
    </location>
</feature>
<feature type="domain" description="[Acyl-carrier-protein] S-malonyltransferase-like inserted helical" evidence="2">
    <location>
        <begin position="411"/>
        <end position="490"/>
    </location>
</feature>
<accession>A0A939PER5</accession>
<keyword evidence="4" id="KW-1185">Reference proteome</keyword>
<dbReference type="CDD" id="cd04742">
    <property type="entry name" value="NPD_FabD"/>
    <property type="match status" value="1"/>
</dbReference>
<gene>
    <name evidence="3" type="ORF">J4573_27865</name>
</gene>
<dbReference type="Proteomes" id="UP000669179">
    <property type="component" value="Unassembled WGS sequence"/>
</dbReference>
<dbReference type="SUPFAM" id="SSF51412">
    <property type="entry name" value="Inosine monophosphate dehydrogenase (IMPDH)"/>
    <property type="match status" value="1"/>
</dbReference>
<dbReference type="PANTHER" id="PTHR32332:SF20">
    <property type="entry name" value="2-NITROPROPANE DIOXYGENASE-LIKE PROTEIN"/>
    <property type="match status" value="1"/>
</dbReference>
<organism evidence="3 4">
    <name type="scientific">Actinomadura barringtoniae</name>
    <dbReference type="NCBI Taxonomy" id="1427535"/>
    <lineage>
        <taxon>Bacteria</taxon>
        <taxon>Bacillati</taxon>
        <taxon>Actinomycetota</taxon>
        <taxon>Actinomycetes</taxon>
        <taxon>Streptosporangiales</taxon>
        <taxon>Thermomonosporaceae</taxon>
        <taxon>Actinomadura</taxon>
    </lineage>
</organism>
<protein>
    <submittedName>
        <fullName evidence="3">PfaD family polyunsaturated fatty acid/polyketide biosynthesis protein</fullName>
    </submittedName>
</protein>
<dbReference type="NCBIfam" id="TIGR02814">
    <property type="entry name" value="pfaD_fam"/>
    <property type="match status" value="1"/>
</dbReference>
<dbReference type="EMBL" id="JAGEOJ010000011">
    <property type="protein sequence ID" value="MBO2450943.1"/>
    <property type="molecule type" value="Genomic_DNA"/>
</dbReference>
<evidence type="ECO:0000259" key="2">
    <source>
        <dbReference type="Pfam" id="PF21607"/>
    </source>
</evidence>
<evidence type="ECO:0000313" key="3">
    <source>
        <dbReference type="EMBL" id="MBO2450943.1"/>
    </source>
</evidence>